<reference evidence="11 12" key="1">
    <citation type="submission" date="2019-08" db="EMBL/GenBank/DDBJ databases">
        <title>In-depth cultivation of the pig gut microbiome towards novel bacterial diversity and tailored functional studies.</title>
        <authorList>
            <person name="Wylensek D."/>
            <person name="Hitch T.C.A."/>
            <person name="Clavel T."/>
        </authorList>
    </citation>
    <scope>NUCLEOTIDE SEQUENCE [LARGE SCALE GENOMIC DNA]</scope>
    <source>
        <strain evidence="11 12">Oil+RF-744-GAM-WT-6</strain>
    </source>
</reference>
<name>A0A7X2NTA7_9FIRM</name>
<keyword evidence="12" id="KW-1185">Reference proteome</keyword>
<evidence type="ECO:0000256" key="1">
    <source>
        <dbReference type="ARBA" id="ARBA00004651"/>
    </source>
</evidence>
<feature type="domain" description="Phosphotransferase system EIIC" evidence="10">
    <location>
        <begin position="79"/>
        <end position="281"/>
    </location>
</feature>
<evidence type="ECO:0000256" key="2">
    <source>
        <dbReference type="ARBA" id="ARBA00022448"/>
    </source>
</evidence>
<keyword evidence="3" id="KW-1003">Cell membrane</keyword>
<feature type="transmembrane region" description="Helical" evidence="9">
    <location>
        <begin position="234"/>
        <end position="253"/>
    </location>
</feature>
<dbReference type="GO" id="GO:0090563">
    <property type="term" value="F:protein-phosphocysteine-sugar phosphotransferase activity"/>
    <property type="evidence" value="ECO:0007669"/>
    <property type="project" value="TreeGrafter"/>
</dbReference>
<dbReference type="AlphaFoldDB" id="A0A7X2NTA7"/>
<sequence>MKKIAEAYSIAAGGMLFFAAFLSLGYALCPETMQGGNAYAPTAEAGRILVWIGSLGWDHPGIVLSICLGLGLTDEFHVSASLLSFLSYEVLAHGISRFMSFSTARNDIPYALLGMIAAILACTLFQRVLKKSCDFWKKLLEAALLLIAGSLFSAVLFSLLWPPFYDGITALGRWCADGSVRGAFWFHVFERLLAPFGMERGLNRMVWNAGTGLGDLSYFWARKTSEDVSWPSGLYMSGFFPIMMGGIPAACAVHQNHDGNRRWGMIGLVSFLGGTVLPYEYLLLVHPLLYLGYCLSYGISAVLADLLSFRAGLALSGGFADFFFSGVMPASKNPQRILLLGALAAMVFAGTAYLRTRKK</sequence>
<dbReference type="InterPro" id="IPR050429">
    <property type="entry name" value="PTS_Glucose_EIICBA"/>
</dbReference>
<gene>
    <name evidence="11" type="ORF">FYJ51_07490</name>
</gene>
<comment type="subcellular location">
    <subcellularLocation>
        <location evidence="1">Cell membrane</location>
        <topology evidence="1">Multi-pass membrane protein</topology>
    </subcellularLocation>
</comment>
<dbReference type="GO" id="GO:0005886">
    <property type="term" value="C:plasma membrane"/>
    <property type="evidence" value="ECO:0007669"/>
    <property type="project" value="UniProtKB-SubCell"/>
</dbReference>
<keyword evidence="8 9" id="KW-0472">Membrane</keyword>
<feature type="transmembrane region" description="Helical" evidence="9">
    <location>
        <begin position="337"/>
        <end position="354"/>
    </location>
</feature>
<feature type="transmembrane region" description="Helical" evidence="9">
    <location>
        <begin position="139"/>
        <end position="161"/>
    </location>
</feature>
<evidence type="ECO:0000313" key="12">
    <source>
        <dbReference type="Proteomes" id="UP000461880"/>
    </source>
</evidence>
<feature type="transmembrane region" description="Helical" evidence="9">
    <location>
        <begin position="7"/>
        <end position="28"/>
    </location>
</feature>
<evidence type="ECO:0000313" key="11">
    <source>
        <dbReference type="EMBL" id="MSS58748.1"/>
    </source>
</evidence>
<dbReference type="EMBL" id="VUMN01000016">
    <property type="protein sequence ID" value="MSS58748.1"/>
    <property type="molecule type" value="Genomic_DNA"/>
</dbReference>
<evidence type="ECO:0000256" key="9">
    <source>
        <dbReference type="SAM" id="Phobius"/>
    </source>
</evidence>
<dbReference type="Proteomes" id="UP000461880">
    <property type="component" value="Unassembled WGS sequence"/>
</dbReference>
<protein>
    <recommendedName>
        <fullName evidence="10">Phosphotransferase system EIIC domain-containing protein</fullName>
    </recommendedName>
</protein>
<accession>A0A7X2NTA7</accession>
<dbReference type="RefSeq" id="WP_154504654.1">
    <property type="nucleotide sequence ID" value="NZ_VUMN01000016.1"/>
</dbReference>
<feature type="transmembrane region" description="Helical" evidence="9">
    <location>
        <begin position="265"/>
        <end position="282"/>
    </location>
</feature>
<keyword evidence="6 9" id="KW-0812">Transmembrane</keyword>
<keyword evidence="5" id="KW-0598">Phosphotransferase system</keyword>
<dbReference type="Pfam" id="PF02378">
    <property type="entry name" value="PTS_EIIC"/>
    <property type="match status" value="1"/>
</dbReference>
<evidence type="ECO:0000256" key="5">
    <source>
        <dbReference type="ARBA" id="ARBA00022683"/>
    </source>
</evidence>
<dbReference type="GO" id="GO:0009401">
    <property type="term" value="P:phosphoenolpyruvate-dependent sugar phosphotransferase system"/>
    <property type="evidence" value="ECO:0007669"/>
    <property type="project" value="UniProtKB-KW"/>
</dbReference>
<evidence type="ECO:0000256" key="4">
    <source>
        <dbReference type="ARBA" id="ARBA00022597"/>
    </source>
</evidence>
<evidence type="ECO:0000256" key="6">
    <source>
        <dbReference type="ARBA" id="ARBA00022692"/>
    </source>
</evidence>
<keyword evidence="2" id="KW-0813">Transport</keyword>
<evidence type="ECO:0000256" key="3">
    <source>
        <dbReference type="ARBA" id="ARBA00022475"/>
    </source>
</evidence>
<evidence type="ECO:0000256" key="7">
    <source>
        <dbReference type="ARBA" id="ARBA00022989"/>
    </source>
</evidence>
<feature type="transmembrane region" description="Helical" evidence="9">
    <location>
        <begin position="108"/>
        <end position="127"/>
    </location>
</feature>
<proteinExistence type="predicted"/>
<dbReference type="GO" id="GO:0008982">
    <property type="term" value="F:protein-N(PI)-phosphohistidine-sugar phosphotransferase activity"/>
    <property type="evidence" value="ECO:0007669"/>
    <property type="project" value="InterPro"/>
</dbReference>
<evidence type="ECO:0000259" key="10">
    <source>
        <dbReference type="Pfam" id="PF02378"/>
    </source>
</evidence>
<evidence type="ECO:0000256" key="8">
    <source>
        <dbReference type="ARBA" id="ARBA00023136"/>
    </source>
</evidence>
<dbReference type="PANTHER" id="PTHR30009">
    <property type="entry name" value="CYTOCHROME C-TYPE SYNTHESIS PROTEIN AND PTS TRANSMEMBRANE COMPONENT"/>
    <property type="match status" value="1"/>
</dbReference>
<keyword evidence="4" id="KW-0762">Sugar transport</keyword>
<organism evidence="11 12">
    <name type="scientific">Stecheria intestinalis</name>
    <dbReference type="NCBI Taxonomy" id="2606630"/>
    <lineage>
        <taxon>Bacteria</taxon>
        <taxon>Bacillati</taxon>
        <taxon>Bacillota</taxon>
        <taxon>Erysipelotrichia</taxon>
        <taxon>Erysipelotrichales</taxon>
        <taxon>Erysipelotrichaceae</taxon>
        <taxon>Stecheria</taxon>
    </lineage>
</organism>
<dbReference type="InterPro" id="IPR003352">
    <property type="entry name" value="PTS_EIIC"/>
</dbReference>
<keyword evidence="7 9" id="KW-1133">Transmembrane helix</keyword>
<comment type="caution">
    <text evidence="11">The sequence shown here is derived from an EMBL/GenBank/DDBJ whole genome shotgun (WGS) entry which is preliminary data.</text>
</comment>